<evidence type="ECO:0000256" key="5">
    <source>
        <dbReference type="RuleBase" id="RU000685"/>
    </source>
</evidence>
<dbReference type="InterPro" id="IPR039008">
    <property type="entry name" value="IF_rod_dom"/>
</dbReference>
<evidence type="ECO:0000256" key="1">
    <source>
        <dbReference type="ARBA" id="ARBA00022553"/>
    </source>
</evidence>
<reference evidence="8" key="1">
    <citation type="submission" date="2020-12" db="EMBL/GenBank/DDBJ databases">
        <authorList>
            <consortium name="Molecular Ecology Group"/>
        </authorList>
    </citation>
    <scope>NUCLEOTIDE SEQUENCE</scope>
    <source>
        <strain evidence="8">TBG_1078</strain>
    </source>
</reference>
<dbReference type="Pfam" id="PF00038">
    <property type="entry name" value="Filament"/>
    <property type="match status" value="2"/>
</dbReference>
<keyword evidence="3 5" id="KW-0403">Intermediate filament</keyword>
<keyword evidence="2" id="KW-0416">Keratin</keyword>
<dbReference type="PROSITE" id="PS51842">
    <property type="entry name" value="IF_ROD_2"/>
    <property type="match status" value="1"/>
</dbReference>
<dbReference type="PANTHER" id="PTHR23239:SF349">
    <property type="entry name" value="KERATIN, TYPE I CYTOSKELETAL 18"/>
    <property type="match status" value="1"/>
</dbReference>
<feature type="domain" description="IF rod" evidence="7">
    <location>
        <begin position="67"/>
        <end position="318"/>
    </location>
</feature>
<feature type="coiled-coil region" evidence="6">
    <location>
        <begin position="148"/>
        <end position="175"/>
    </location>
</feature>
<evidence type="ECO:0000256" key="3">
    <source>
        <dbReference type="ARBA" id="ARBA00022754"/>
    </source>
</evidence>
<evidence type="ECO:0000256" key="6">
    <source>
        <dbReference type="SAM" id="Coils"/>
    </source>
</evidence>
<comment type="caution">
    <text evidence="8">The sequence shown here is derived from an EMBL/GenBank/DDBJ whole genome shotgun (WGS) entry which is preliminary data.</text>
</comment>
<keyword evidence="9" id="KW-1185">Reference proteome</keyword>
<dbReference type="EMBL" id="CAJHUB010000672">
    <property type="protein sequence ID" value="CAD7674370.1"/>
    <property type="molecule type" value="Genomic_DNA"/>
</dbReference>
<dbReference type="GO" id="GO:0005198">
    <property type="term" value="F:structural molecule activity"/>
    <property type="evidence" value="ECO:0007669"/>
    <property type="project" value="InterPro"/>
</dbReference>
<organism evidence="8 9">
    <name type="scientific">Nyctereutes procyonoides</name>
    <name type="common">Raccoon dog</name>
    <name type="synonym">Canis procyonoides</name>
    <dbReference type="NCBI Taxonomy" id="34880"/>
    <lineage>
        <taxon>Eukaryota</taxon>
        <taxon>Metazoa</taxon>
        <taxon>Chordata</taxon>
        <taxon>Craniata</taxon>
        <taxon>Vertebrata</taxon>
        <taxon>Euteleostomi</taxon>
        <taxon>Mammalia</taxon>
        <taxon>Eutheria</taxon>
        <taxon>Laurasiatheria</taxon>
        <taxon>Carnivora</taxon>
        <taxon>Caniformia</taxon>
        <taxon>Canidae</taxon>
        <taxon>Nyctereutes</taxon>
    </lineage>
</organism>
<dbReference type="SMART" id="SM01391">
    <property type="entry name" value="Filament"/>
    <property type="match status" value="1"/>
</dbReference>
<feature type="coiled-coil region" evidence="6">
    <location>
        <begin position="64"/>
        <end position="105"/>
    </location>
</feature>
<proteinExistence type="inferred from homology"/>
<dbReference type="PANTHER" id="PTHR23239">
    <property type="entry name" value="INTERMEDIATE FILAMENT"/>
    <property type="match status" value="1"/>
</dbReference>
<gene>
    <name evidence="8" type="ORF">NYPRO_LOCUS7165</name>
</gene>
<evidence type="ECO:0000256" key="2">
    <source>
        <dbReference type="ARBA" id="ARBA00022744"/>
    </source>
</evidence>
<dbReference type="InterPro" id="IPR018039">
    <property type="entry name" value="IF_conserved"/>
</dbReference>
<evidence type="ECO:0000313" key="9">
    <source>
        <dbReference type="Proteomes" id="UP000645828"/>
    </source>
</evidence>
<sequence>MSFTTCSTFSSNYRSLGSMQSPSHQDRPISSSAASVYAGMRSSGSRISGSLRGNGRGLASIEHIQGEKETMQDLNDHLASYLEKVRSLEADNQRLEMKIREHLEKKGPQIFASAVDNACIVLQIDNYEMELAMCQSVESDIHGLCKVIDDTNVTLLQLETEIEALKEELLFMKKNHEEEVKVGYAPKSQDLSKIMADIQVQYDKLHHSGHHTDAEIGEAEMTLMELRCTAQSLEISLQSMRNLKASLENRLREVETHYTMQMEQLNRVLLHLESELSQIQAEGQHQAQEYEALLNVKVKLEAEIATYHRLLEDREDFSVTDALDNSNSLQTIQKTTTHKIVDSKVVSDTNDTKILRC</sequence>
<dbReference type="PROSITE" id="PS00226">
    <property type="entry name" value="IF_ROD_1"/>
    <property type="match status" value="1"/>
</dbReference>
<accession>A0A811Y9W8</accession>
<protein>
    <submittedName>
        <fullName evidence="8">(raccoon dog) hypothetical protein</fullName>
    </submittedName>
</protein>
<feature type="coiled-coil region" evidence="6">
    <location>
        <begin position="223"/>
        <end position="282"/>
    </location>
</feature>
<name>A0A811Y9W8_NYCPR</name>
<dbReference type="InterPro" id="IPR002957">
    <property type="entry name" value="Keratin_I"/>
</dbReference>
<comment type="similarity">
    <text evidence="5">Belongs to the intermediate filament family.</text>
</comment>
<evidence type="ECO:0000313" key="8">
    <source>
        <dbReference type="EMBL" id="CAD7674370.1"/>
    </source>
</evidence>
<dbReference type="Gene3D" id="1.20.5.1160">
    <property type="entry name" value="Vasodilator-stimulated phosphoprotein"/>
    <property type="match status" value="1"/>
</dbReference>
<keyword evidence="1" id="KW-0597">Phosphoprotein</keyword>
<dbReference type="FunFam" id="1.20.5.170:FF:000002">
    <property type="entry name" value="Type I keratin KA11"/>
    <property type="match status" value="1"/>
</dbReference>
<dbReference type="Proteomes" id="UP000645828">
    <property type="component" value="Unassembled WGS sequence"/>
</dbReference>
<dbReference type="SUPFAM" id="SSF64593">
    <property type="entry name" value="Intermediate filament protein, coiled coil region"/>
    <property type="match status" value="2"/>
</dbReference>
<dbReference type="Gene3D" id="1.20.5.170">
    <property type="match status" value="1"/>
</dbReference>
<dbReference type="AlphaFoldDB" id="A0A811Y9W8"/>
<evidence type="ECO:0000259" key="7">
    <source>
        <dbReference type="PROSITE" id="PS51842"/>
    </source>
</evidence>
<dbReference type="GO" id="GO:0045095">
    <property type="term" value="C:keratin filament"/>
    <property type="evidence" value="ECO:0007669"/>
    <property type="project" value="TreeGrafter"/>
</dbReference>
<evidence type="ECO:0000256" key="4">
    <source>
        <dbReference type="ARBA" id="ARBA00023054"/>
    </source>
</evidence>
<dbReference type="GO" id="GO:0045104">
    <property type="term" value="P:intermediate filament cytoskeleton organization"/>
    <property type="evidence" value="ECO:0007669"/>
    <property type="project" value="TreeGrafter"/>
</dbReference>
<keyword evidence="4 6" id="KW-0175">Coiled coil</keyword>